<dbReference type="Proteomes" id="UP000703269">
    <property type="component" value="Unassembled WGS sequence"/>
</dbReference>
<sequence>MVLAIDLESAKDPRVDGCHVARPSPWHSAVRGRDHCNLARAIRYFTPPLIRSSPDPGCSGLGLQASVFSLSLIPNLETVRLKASHSCDSAPRREPRTQARRDLSPSTGPRHRCATPAVARRYAVFRSRSGPSTTAPTLARLGRRNPWTLCAALPCSTRIFTLHASAARSMSKIWWTRPGLPAGCATRLSMPKSPASPHAHVFFLPRLMCLDRSACSRCLQASGRAFLDCPRLCRL</sequence>
<gene>
    <name evidence="2" type="ORF">PsYK624_085380</name>
</gene>
<dbReference type="AlphaFoldDB" id="A0A9P3GDK4"/>
<dbReference type="EMBL" id="BPQB01000026">
    <property type="protein sequence ID" value="GJE92384.1"/>
    <property type="molecule type" value="Genomic_DNA"/>
</dbReference>
<organism evidence="2 3">
    <name type="scientific">Phanerochaete sordida</name>
    <dbReference type="NCBI Taxonomy" id="48140"/>
    <lineage>
        <taxon>Eukaryota</taxon>
        <taxon>Fungi</taxon>
        <taxon>Dikarya</taxon>
        <taxon>Basidiomycota</taxon>
        <taxon>Agaricomycotina</taxon>
        <taxon>Agaricomycetes</taxon>
        <taxon>Polyporales</taxon>
        <taxon>Phanerochaetaceae</taxon>
        <taxon>Phanerochaete</taxon>
    </lineage>
</organism>
<reference evidence="2 3" key="1">
    <citation type="submission" date="2021-08" db="EMBL/GenBank/DDBJ databases">
        <title>Draft Genome Sequence of Phanerochaete sordida strain YK-624.</title>
        <authorList>
            <person name="Mori T."/>
            <person name="Dohra H."/>
            <person name="Suzuki T."/>
            <person name="Kawagishi H."/>
            <person name="Hirai H."/>
        </authorList>
    </citation>
    <scope>NUCLEOTIDE SEQUENCE [LARGE SCALE GENOMIC DNA]</scope>
    <source>
        <strain evidence="2 3">YK-624</strain>
    </source>
</reference>
<protein>
    <submittedName>
        <fullName evidence="2">Uncharacterized protein</fullName>
    </submittedName>
</protein>
<comment type="caution">
    <text evidence="2">The sequence shown here is derived from an EMBL/GenBank/DDBJ whole genome shotgun (WGS) entry which is preliminary data.</text>
</comment>
<evidence type="ECO:0000313" key="2">
    <source>
        <dbReference type="EMBL" id="GJE92384.1"/>
    </source>
</evidence>
<accession>A0A9P3GDK4</accession>
<proteinExistence type="predicted"/>
<feature type="compositionally biased region" description="Basic and acidic residues" evidence="1">
    <location>
        <begin position="90"/>
        <end position="103"/>
    </location>
</feature>
<keyword evidence="3" id="KW-1185">Reference proteome</keyword>
<name>A0A9P3GDK4_9APHY</name>
<evidence type="ECO:0000313" key="3">
    <source>
        <dbReference type="Proteomes" id="UP000703269"/>
    </source>
</evidence>
<evidence type="ECO:0000256" key="1">
    <source>
        <dbReference type="SAM" id="MobiDB-lite"/>
    </source>
</evidence>
<feature type="region of interest" description="Disordered" evidence="1">
    <location>
        <begin position="84"/>
        <end position="112"/>
    </location>
</feature>